<feature type="transmembrane region" description="Helical" evidence="8">
    <location>
        <begin position="228"/>
        <end position="252"/>
    </location>
</feature>
<dbReference type="SUPFAM" id="SSF81345">
    <property type="entry name" value="ABC transporter involved in vitamin B12 uptake, BtuC"/>
    <property type="match status" value="1"/>
</dbReference>
<comment type="similarity">
    <text evidence="2">Belongs to the binding-protein-dependent transport system permease family. FecCD subfamily.</text>
</comment>
<evidence type="ECO:0000313" key="12">
    <source>
        <dbReference type="Proteomes" id="UP000246115"/>
    </source>
</evidence>
<feature type="transmembrane region" description="Helical" evidence="8">
    <location>
        <begin position="295"/>
        <end position="314"/>
    </location>
</feature>
<accession>A0A372KPS0</accession>
<evidence type="ECO:0000256" key="5">
    <source>
        <dbReference type="ARBA" id="ARBA00022692"/>
    </source>
</evidence>
<evidence type="ECO:0000256" key="1">
    <source>
        <dbReference type="ARBA" id="ARBA00004651"/>
    </source>
</evidence>
<reference evidence="9" key="4">
    <citation type="journal article" date="2019" name="Int. J. Syst. Evol. Microbiol.">
        <title>Streptococcus chenjunshii sp. nov. isolated from feces of Tibetan antelopes.</title>
        <authorList>
            <person name="Tian Z."/>
            <person name="Lu S."/>
            <person name="Jin D."/>
            <person name="Yang J."/>
            <person name="Pu J."/>
            <person name="Lai X.H."/>
            <person name="Bai X.N."/>
            <person name="Wu X.M."/>
            <person name="Li J."/>
            <person name="Wang S."/>
            <person name="Xu J."/>
        </authorList>
    </citation>
    <scope>NUCLEOTIDE SEQUENCE</scope>
    <source>
        <strain evidence="9">Z15</strain>
    </source>
</reference>
<reference evidence="10 14" key="1">
    <citation type="submission" date="2018-08" db="EMBL/GenBank/DDBJ databases">
        <title>Draft genome of Streptococcus sp .nov. Z2.</title>
        <authorList>
            <person name="Tian Z."/>
        </authorList>
    </citation>
    <scope>NUCLEOTIDE SEQUENCE [LARGE SCALE GENOMIC DNA]</scope>
    <source>
        <strain evidence="10 14">Z2</strain>
    </source>
</reference>
<dbReference type="PANTHER" id="PTHR30472:SF27">
    <property type="entry name" value="PETROBACTIN IMPORT SYSTEM PERMEASE PROTEIN YCLN"/>
    <property type="match status" value="1"/>
</dbReference>
<dbReference type="Proteomes" id="UP000264056">
    <property type="component" value="Unassembled WGS sequence"/>
</dbReference>
<reference evidence="11 13" key="2">
    <citation type="submission" date="2018-08" db="EMBL/GenBank/DDBJ databases">
        <title>Draft genome of Streptococcus sp. nov. Z1.</title>
        <authorList>
            <person name="Tian Z."/>
        </authorList>
    </citation>
    <scope>NUCLEOTIDE SEQUENCE [LARGE SCALE GENOMIC DNA]</scope>
    <source>
        <strain evidence="11">Z1</strain>
        <strain evidence="13">Z1(2018)</strain>
    </source>
</reference>
<dbReference type="Gene3D" id="1.10.3470.10">
    <property type="entry name" value="ABC transporter involved in vitamin B12 uptake, BtuC"/>
    <property type="match status" value="1"/>
</dbReference>
<evidence type="ECO:0000313" key="11">
    <source>
        <dbReference type="EMBL" id="RFU54300.1"/>
    </source>
</evidence>
<evidence type="ECO:0000313" key="13">
    <source>
        <dbReference type="Proteomes" id="UP000262901"/>
    </source>
</evidence>
<dbReference type="Pfam" id="PF01032">
    <property type="entry name" value="FecCD"/>
    <property type="match status" value="1"/>
</dbReference>
<evidence type="ECO:0000256" key="8">
    <source>
        <dbReference type="SAM" id="Phobius"/>
    </source>
</evidence>
<evidence type="ECO:0000313" key="14">
    <source>
        <dbReference type="Proteomes" id="UP000264056"/>
    </source>
</evidence>
<feature type="transmembrane region" description="Helical" evidence="8">
    <location>
        <begin position="185"/>
        <end position="208"/>
    </location>
</feature>
<evidence type="ECO:0000256" key="2">
    <source>
        <dbReference type="ARBA" id="ARBA00007935"/>
    </source>
</evidence>
<feature type="transmembrane region" description="Helical" evidence="8">
    <location>
        <begin position="137"/>
        <end position="159"/>
    </location>
</feature>
<dbReference type="RefSeq" id="WP_116877397.1">
    <property type="nucleotide sequence ID" value="NZ_CP031733.1"/>
</dbReference>
<evidence type="ECO:0000313" key="9">
    <source>
        <dbReference type="EMBL" id="AXQ79738.1"/>
    </source>
</evidence>
<feature type="transmembrane region" description="Helical" evidence="8">
    <location>
        <begin position="264"/>
        <end position="289"/>
    </location>
</feature>
<dbReference type="Proteomes" id="UP000262901">
    <property type="component" value="Unassembled WGS sequence"/>
</dbReference>
<dbReference type="KEGG" id="schj:DDV21_006135"/>
<evidence type="ECO:0000256" key="4">
    <source>
        <dbReference type="ARBA" id="ARBA00022475"/>
    </source>
</evidence>
<dbReference type="PANTHER" id="PTHR30472">
    <property type="entry name" value="FERRIC ENTEROBACTIN TRANSPORT SYSTEM PERMEASE PROTEIN"/>
    <property type="match status" value="1"/>
</dbReference>
<evidence type="ECO:0000256" key="3">
    <source>
        <dbReference type="ARBA" id="ARBA00022448"/>
    </source>
</evidence>
<dbReference type="InterPro" id="IPR037294">
    <property type="entry name" value="ABC_BtuC-like"/>
</dbReference>
<keyword evidence="6 8" id="KW-1133">Transmembrane helix</keyword>
<dbReference type="OrthoDB" id="9811975at2"/>
<keyword evidence="4" id="KW-1003">Cell membrane</keyword>
<gene>
    <name evidence="9" type="ORF">DDV21_006135</name>
    <name evidence="10" type="ORF">DDV22_02405</name>
    <name evidence="11" type="ORF">DDV23_00465</name>
</gene>
<reference evidence="12" key="3">
    <citation type="submission" date="2018-08" db="EMBL/GenBank/DDBJ databases">
        <title>Streptococcus chenjunshii sp. nov., isolated from stools sample of the Tibetan antelope in the Qinghai-Tibet plateau, China.</title>
        <authorList>
            <person name="Tian Z."/>
        </authorList>
    </citation>
    <scope>NUCLEOTIDE SEQUENCE [LARGE SCALE GENOMIC DNA]</scope>
    <source>
        <strain evidence="12">Z15</strain>
    </source>
</reference>
<keyword evidence="3" id="KW-0813">Transport</keyword>
<keyword evidence="7 8" id="KW-0472">Membrane</keyword>
<dbReference type="EMBL" id="QVQZ01000001">
    <property type="protein sequence ID" value="RFU54300.1"/>
    <property type="molecule type" value="Genomic_DNA"/>
</dbReference>
<sequence>MKKLLTVPVLGTILVILSLCSLYIGVKSLSIFDGWHLTASQYNILLSSRIPRTVSIIISGSGLSVCGLVMQQLTRNKFVSPTTAGTMEWAKLGVVVALISFNTAPLFVQLLIAAGLAVIGSLLFVYLLKIITFKHEIFIPLIGLMLGQIINSLTTFLGIEFQIMQSINSWLQGNFAIVTSHRYELLFLAIPCLILIFLYAHYFTLVGLGEDLAQNLGLKAETVTNLGLILVSFITALIVTVVGSLPFLGLLVPNLVSLVKGDHLSHILPATALLGAVLVMACDILGRLLIYPYEISIGLMMGVVGSLSFLLLLFHINSKERSKL</sequence>
<feature type="transmembrane region" description="Helical" evidence="8">
    <location>
        <begin position="106"/>
        <end position="131"/>
    </location>
</feature>
<organism evidence="11 13">
    <name type="scientific">Streptococcus chenjunshii</name>
    <dbReference type="NCBI Taxonomy" id="2173853"/>
    <lineage>
        <taxon>Bacteria</taxon>
        <taxon>Bacillati</taxon>
        <taxon>Bacillota</taxon>
        <taxon>Bacilli</taxon>
        <taxon>Lactobacillales</taxon>
        <taxon>Streptococcaceae</taxon>
        <taxon>Streptococcus</taxon>
    </lineage>
</organism>
<dbReference type="GO" id="GO:0022857">
    <property type="term" value="F:transmembrane transporter activity"/>
    <property type="evidence" value="ECO:0007669"/>
    <property type="project" value="InterPro"/>
</dbReference>
<dbReference type="CDD" id="cd06550">
    <property type="entry name" value="TM_ABC_iron-siderophores_like"/>
    <property type="match status" value="1"/>
</dbReference>
<dbReference type="AlphaFoldDB" id="A0A372KPS0"/>
<protein>
    <submittedName>
        <fullName evidence="11">ABC transporter permease</fullName>
    </submittedName>
</protein>
<dbReference type="EMBL" id="CP031733">
    <property type="protein sequence ID" value="AXQ79738.1"/>
    <property type="molecule type" value="Genomic_DNA"/>
</dbReference>
<evidence type="ECO:0000313" key="10">
    <source>
        <dbReference type="EMBL" id="RFU51739.1"/>
    </source>
</evidence>
<dbReference type="InterPro" id="IPR000522">
    <property type="entry name" value="ABC_transptr_permease_BtuC"/>
</dbReference>
<keyword evidence="14" id="KW-1185">Reference proteome</keyword>
<feature type="transmembrane region" description="Helical" evidence="8">
    <location>
        <begin position="7"/>
        <end position="26"/>
    </location>
</feature>
<dbReference type="GO" id="GO:0033214">
    <property type="term" value="P:siderophore-iron import into cell"/>
    <property type="evidence" value="ECO:0007669"/>
    <property type="project" value="TreeGrafter"/>
</dbReference>
<comment type="subcellular location">
    <subcellularLocation>
        <location evidence="1">Cell membrane</location>
        <topology evidence="1">Multi-pass membrane protein</topology>
    </subcellularLocation>
</comment>
<accession>A0A346NFE3</accession>
<dbReference type="Proteomes" id="UP000246115">
    <property type="component" value="Chromosome"/>
</dbReference>
<dbReference type="EMBL" id="QVQY01000003">
    <property type="protein sequence ID" value="RFU51739.1"/>
    <property type="molecule type" value="Genomic_DNA"/>
</dbReference>
<evidence type="ECO:0000256" key="7">
    <source>
        <dbReference type="ARBA" id="ARBA00023136"/>
    </source>
</evidence>
<proteinExistence type="inferred from homology"/>
<name>A0A372KPS0_9STRE</name>
<evidence type="ECO:0000256" key="6">
    <source>
        <dbReference type="ARBA" id="ARBA00022989"/>
    </source>
</evidence>
<dbReference type="GO" id="GO:0005886">
    <property type="term" value="C:plasma membrane"/>
    <property type="evidence" value="ECO:0007669"/>
    <property type="project" value="UniProtKB-SubCell"/>
</dbReference>
<keyword evidence="5 8" id="KW-0812">Transmembrane</keyword>